<dbReference type="Pfam" id="PF14714">
    <property type="entry name" value="KH_dom-like"/>
    <property type="match status" value="1"/>
</dbReference>
<keyword evidence="4 10" id="KW-0677">Repeat</keyword>
<dbReference type="PANTHER" id="PTHR43834:SF6">
    <property type="entry name" value="GTPASE DER"/>
    <property type="match status" value="1"/>
</dbReference>
<dbReference type="PANTHER" id="PTHR43834">
    <property type="entry name" value="GTPASE DER"/>
    <property type="match status" value="1"/>
</dbReference>
<accession>A0A8D5AJ18</accession>
<feature type="binding site" evidence="8">
    <location>
        <begin position="192"/>
        <end position="199"/>
    </location>
    <ligand>
        <name>GTP</name>
        <dbReference type="ChEBI" id="CHEBI:37565"/>
        <label>2</label>
    </ligand>
</feature>
<sequence>MLPVVALVGRPNVGKSTLFNYLTRSKDALVADFPGLTRDRKYGQARRGEKPFLLVDTGGIVEEACDETGRKTAEGIDEAAMRQVDLALEEADLVLFLVDAREGLNASDEAIARRLRRIAKPILLVANKIDGINASLATAEFHALALGDPLWLAAAHGTGADKLLGEIEALLPETVEEPEGKAPDGIRIAVVGRPNVGKSTLVNRILGEERVVVFDQPGTTRDSIYIPFERNDKPYTLIDTAGVRRRSRVDEAVEKFSIIKTLQAIDRAHVVIYLIDASEGVTDQDASLLGQVLDAGRALIIGLNKWDGLSADQRQTVRRQMDLRLAFVEFAERHCISALHGSGVGVLFDRVDEIYAAGNRNLSTPLLTKLVLEAQEAHQPPLVQGRRIKLKYAHQGGTNPPTVIIHGNQTESLAESYRRYLVNFLRQKLRLQGTPLRLEFRSSTNPFKDRPNPLSESQIRKKRRLMRHVKKRG</sequence>
<dbReference type="NCBIfam" id="TIGR00231">
    <property type="entry name" value="small_GTP"/>
    <property type="match status" value="2"/>
</dbReference>
<proteinExistence type="inferred from homology"/>
<dbReference type="SUPFAM" id="SSF52540">
    <property type="entry name" value="P-loop containing nucleoside triphosphate hydrolases"/>
    <property type="match status" value="2"/>
</dbReference>
<keyword evidence="6 8" id="KW-0342">GTP-binding</keyword>
<comment type="subunit">
    <text evidence="8">Associates with the 50S ribosomal subunit.</text>
</comment>
<evidence type="ECO:0000256" key="7">
    <source>
        <dbReference type="ARBA" id="ARBA00032345"/>
    </source>
</evidence>
<feature type="binding site" evidence="8">
    <location>
        <begin position="56"/>
        <end position="60"/>
    </location>
    <ligand>
        <name>GTP</name>
        <dbReference type="ChEBI" id="CHEBI:37565"/>
        <label>1</label>
    </ligand>
</feature>
<dbReference type="InterPro" id="IPR015946">
    <property type="entry name" value="KH_dom-like_a/b"/>
</dbReference>
<evidence type="ECO:0000256" key="1">
    <source>
        <dbReference type="ARBA" id="ARBA00008279"/>
    </source>
</evidence>
<protein>
    <recommendedName>
        <fullName evidence="2 8">GTPase Der</fullName>
    </recommendedName>
    <alternativeName>
        <fullName evidence="7 8">GTP-binding protein EngA</fullName>
    </alternativeName>
</protein>
<evidence type="ECO:0000256" key="6">
    <source>
        <dbReference type="ARBA" id="ARBA00023134"/>
    </source>
</evidence>
<dbReference type="HAMAP" id="MF_00195">
    <property type="entry name" value="GTPase_Der"/>
    <property type="match status" value="1"/>
</dbReference>
<dbReference type="InterPro" id="IPR027417">
    <property type="entry name" value="P-loop_NTPase"/>
</dbReference>
<dbReference type="FunFam" id="3.30.300.20:FF:000004">
    <property type="entry name" value="GTPase Der"/>
    <property type="match status" value="1"/>
</dbReference>
<name>A0A8D5AJ18_9GAMM</name>
<dbReference type="Pfam" id="PF01926">
    <property type="entry name" value="MMR_HSR1"/>
    <property type="match status" value="2"/>
</dbReference>
<reference evidence="12" key="1">
    <citation type="submission" date="2019-06" db="EMBL/GenBank/DDBJ databases">
        <title>Complete genome sequence of Methylogaea oryzae strain JCM16910.</title>
        <authorList>
            <person name="Asakawa S."/>
        </authorList>
    </citation>
    <scope>NUCLEOTIDE SEQUENCE</scope>
    <source>
        <strain evidence="12">E10</strain>
    </source>
</reference>
<dbReference type="FunFam" id="3.40.50.300:FF:000040">
    <property type="entry name" value="GTPase Der"/>
    <property type="match status" value="1"/>
</dbReference>
<dbReference type="InterPro" id="IPR006073">
    <property type="entry name" value="GTP-bd"/>
</dbReference>
<dbReference type="Proteomes" id="UP000824988">
    <property type="component" value="Chromosome"/>
</dbReference>
<evidence type="ECO:0000259" key="11">
    <source>
        <dbReference type="PROSITE" id="PS51712"/>
    </source>
</evidence>
<dbReference type="AlphaFoldDB" id="A0A8D5AJ18"/>
<keyword evidence="5 8" id="KW-0547">Nucleotide-binding</keyword>
<keyword evidence="3 8" id="KW-0690">Ribosome biogenesis</keyword>
<dbReference type="PROSITE" id="PS51712">
    <property type="entry name" value="G_ENGA"/>
    <property type="match status" value="2"/>
</dbReference>
<dbReference type="SMART" id="SM00382">
    <property type="entry name" value="AAA"/>
    <property type="match status" value="2"/>
</dbReference>
<keyword evidence="13" id="KW-1185">Reference proteome</keyword>
<feature type="binding site" evidence="8">
    <location>
        <begin position="9"/>
        <end position="16"/>
    </location>
    <ligand>
        <name>GTP</name>
        <dbReference type="ChEBI" id="CHEBI:37565"/>
        <label>1</label>
    </ligand>
</feature>
<dbReference type="NCBIfam" id="TIGR03594">
    <property type="entry name" value="GTPase_EngA"/>
    <property type="match status" value="1"/>
</dbReference>
<feature type="domain" description="EngA-type G" evidence="11">
    <location>
        <begin position="3"/>
        <end position="175"/>
    </location>
</feature>
<dbReference type="Gene3D" id="3.40.50.300">
    <property type="entry name" value="P-loop containing nucleotide triphosphate hydrolases"/>
    <property type="match status" value="2"/>
</dbReference>
<evidence type="ECO:0000256" key="2">
    <source>
        <dbReference type="ARBA" id="ARBA00020953"/>
    </source>
</evidence>
<feature type="binding site" evidence="8">
    <location>
        <begin position="127"/>
        <end position="130"/>
    </location>
    <ligand>
        <name>GTP</name>
        <dbReference type="ChEBI" id="CHEBI:37565"/>
        <label>1</label>
    </ligand>
</feature>
<dbReference type="GO" id="GO:0042254">
    <property type="term" value="P:ribosome biogenesis"/>
    <property type="evidence" value="ECO:0007669"/>
    <property type="project" value="UniProtKB-KW"/>
</dbReference>
<dbReference type="InterPro" id="IPR032859">
    <property type="entry name" value="KH_dom-like"/>
</dbReference>
<organism evidence="12 13">
    <name type="scientific">Methylogaea oryzae</name>
    <dbReference type="NCBI Taxonomy" id="1295382"/>
    <lineage>
        <taxon>Bacteria</taxon>
        <taxon>Pseudomonadati</taxon>
        <taxon>Pseudomonadota</taxon>
        <taxon>Gammaproteobacteria</taxon>
        <taxon>Methylococcales</taxon>
        <taxon>Methylococcaceae</taxon>
        <taxon>Methylogaea</taxon>
    </lineage>
</organism>
<dbReference type="InterPro" id="IPR003593">
    <property type="entry name" value="AAA+_ATPase"/>
</dbReference>
<evidence type="ECO:0000256" key="8">
    <source>
        <dbReference type="HAMAP-Rule" id="MF_00195"/>
    </source>
</evidence>
<evidence type="ECO:0000256" key="3">
    <source>
        <dbReference type="ARBA" id="ARBA00022517"/>
    </source>
</evidence>
<feature type="domain" description="EngA-type G" evidence="11">
    <location>
        <begin position="186"/>
        <end position="359"/>
    </location>
</feature>
<dbReference type="EMBL" id="AP019782">
    <property type="protein sequence ID" value="BBL71951.1"/>
    <property type="molecule type" value="Genomic_DNA"/>
</dbReference>
<evidence type="ECO:0000256" key="10">
    <source>
        <dbReference type="RuleBase" id="RU004481"/>
    </source>
</evidence>
<evidence type="ECO:0000256" key="4">
    <source>
        <dbReference type="ARBA" id="ARBA00022737"/>
    </source>
</evidence>
<comment type="function">
    <text evidence="8 10">GTPase that plays an essential role in the late steps of ribosome biogenesis.</text>
</comment>
<dbReference type="GO" id="GO:0005525">
    <property type="term" value="F:GTP binding"/>
    <property type="evidence" value="ECO:0007669"/>
    <property type="project" value="UniProtKB-UniRule"/>
</dbReference>
<dbReference type="KEGG" id="moz:MoryE10_25570"/>
<evidence type="ECO:0000313" key="12">
    <source>
        <dbReference type="EMBL" id="BBL71951.1"/>
    </source>
</evidence>
<dbReference type="PIRSF" id="PIRSF006485">
    <property type="entry name" value="GTP-binding_EngA"/>
    <property type="match status" value="1"/>
</dbReference>
<evidence type="ECO:0000313" key="13">
    <source>
        <dbReference type="Proteomes" id="UP000824988"/>
    </source>
</evidence>
<feature type="binding site" evidence="8">
    <location>
        <begin position="239"/>
        <end position="243"/>
    </location>
    <ligand>
        <name>GTP</name>
        <dbReference type="ChEBI" id="CHEBI:37565"/>
        <label>2</label>
    </ligand>
</feature>
<feature type="binding site" evidence="8">
    <location>
        <begin position="304"/>
        <end position="307"/>
    </location>
    <ligand>
        <name>GTP</name>
        <dbReference type="ChEBI" id="CHEBI:37565"/>
        <label>2</label>
    </ligand>
</feature>
<evidence type="ECO:0000256" key="5">
    <source>
        <dbReference type="ARBA" id="ARBA00022741"/>
    </source>
</evidence>
<dbReference type="InterPro" id="IPR005225">
    <property type="entry name" value="Small_GTP-bd"/>
</dbReference>
<dbReference type="Gene3D" id="3.30.300.20">
    <property type="match status" value="1"/>
</dbReference>
<evidence type="ECO:0000256" key="9">
    <source>
        <dbReference type="PROSITE-ProRule" id="PRU01049"/>
    </source>
</evidence>
<dbReference type="InterPro" id="IPR031166">
    <property type="entry name" value="G_ENGA"/>
</dbReference>
<dbReference type="CDD" id="cd01894">
    <property type="entry name" value="EngA1"/>
    <property type="match status" value="1"/>
</dbReference>
<dbReference type="CDD" id="cd01895">
    <property type="entry name" value="EngA2"/>
    <property type="match status" value="1"/>
</dbReference>
<dbReference type="RefSeq" id="WP_054773501.1">
    <property type="nucleotide sequence ID" value="NZ_AP019782.1"/>
</dbReference>
<comment type="similarity">
    <text evidence="1 8 9 10">Belongs to the TRAFAC class TrmE-Era-EngA-EngB-Septin-like GTPase superfamily. EngA (Der) GTPase family.</text>
</comment>
<gene>
    <name evidence="8 12" type="primary">der</name>
    <name evidence="12" type="ORF">MoryE10_25570</name>
</gene>
<dbReference type="InterPro" id="IPR016484">
    <property type="entry name" value="GTPase_Der"/>
</dbReference>
<dbReference type="PRINTS" id="PR00326">
    <property type="entry name" value="GTP1OBG"/>
</dbReference>
<dbReference type="GO" id="GO:0043022">
    <property type="term" value="F:ribosome binding"/>
    <property type="evidence" value="ECO:0007669"/>
    <property type="project" value="TreeGrafter"/>
</dbReference>